<dbReference type="InterPro" id="IPR048839">
    <property type="entry name" value="SPATA2_PUB-like"/>
</dbReference>
<dbReference type="GO" id="GO:0005737">
    <property type="term" value="C:cytoplasm"/>
    <property type="evidence" value="ECO:0007669"/>
    <property type="project" value="TreeGrafter"/>
</dbReference>
<proteinExistence type="inferred from homology"/>
<feature type="region of interest" description="Disordered" evidence="2">
    <location>
        <begin position="527"/>
        <end position="555"/>
    </location>
</feature>
<dbReference type="OMA" id="AINCIDP"/>
<feature type="region of interest" description="Disordered" evidence="2">
    <location>
        <begin position="447"/>
        <end position="474"/>
    </location>
</feature>
<dbReference type="Gene3D" id="1.20.58.2190">
    <property type="match status" value="1"/>
</dbReference>
<feature type="compositionally biased region" description="Basic and acidic residues" evidence="2">
    <location>
        <begin position="205"/>
        <end position="215"/>
    </location>
</feature>
<feature type="region of interest" description="Disordered" evidence="2">
    <location>
        <begin position="200"/>
        <end position="270"/>
    </location>
</feature>
<feature type="compositionally biased region" description="Polar residues" evidence="2">
    <location>
        <begin position="463"/>
        <end position="473"/>
    </location>
</feature>
<evidence type="ECO:0000256" key="2">
    <source>
        <dbReference type="SAM" id="MobiDB-lite"/>
    </source>
</evidence>
<dbReference type="OrthoDB" id="9837000at2759"/>
<dbReference type="RefSeq" id="XP_014030998.1">
    <property type="nucleotide sequence ID" value="XM_014175523.2"/>
</dbReference>
<feature type="compositionally biased region" description="Polar residues" evidence="2">
    <location>
        <begin position="255"/>
        <end position="264"/>
    </location>
</feature>
<dbReference type="GeneID" id="106587285"/>
<dbReference type="KEGG" id="sasa:106587285"/>
<organism evidence="4 5">
    <name type="scientific">Salmo salar</name>
    <name type="common">Atlantic salmon</name>
    <dbReference type="NCBI Taxonomy" id="8030"/>
    <lineage>
        <taxon>Eukaryota</taxon>
        <taxon>Metazoa</taxon>
        <taxon>Chordata</taxon>
        <taxon>Craniata</taxon>
        <taxon>Vertebrata</taxon>
        <taxon>Euteleostomi</taxon>
        <taxon>Actinopterygii</taxon>
        <taxon>Neopterygii</taxon>
        <taxon>Teleostei</taxon>
        <taxon>Protacanthopterygii</taxon>
        <taxon>Salmoniformes</taxon>
        <taxon>Salmonidae</taxon>
        <taxon>Salmoninae</taxon>
        <taxon>Salmo</taxon>
    </lineage>
</organism>
<keyword evidence="4" id="KW-1185">Reference proteome</keyword>
<gene>
    <name evidence="5" type="primary">LOC106587285</name>
</gene>
<dbReference type="PANTHER" id="PTHR15326:SF9">
    <property type="entry name" value="SPERMATOGENESIS-ASSOCIATED PROTEIN 2"/>
    <property type="match status" value="1"/>
</dbReference>
<evidence type="ECO:0000313" key="4">
    <source>
        <dbReference type="Proteomes" id="UP001652741"/>
    </source>
</evidence>
<feature type="compositionally biased region" description="Polar residues" evidence="2">
    <location>
        <begin position="354"/>
        <end position="366"/>
    </location>
</feature>
<evidence type="ECO:0000259" key="3">
    <source>
        <dbReference type="Pfam" id="PF21388"/>
    </source>
</evidence>
<protein>
    <recommendedName>
        <fullName evidence="3">Spermatogenesis-associated protein 2 PUB-like domain-containing protein</fullName>
    </recommendedName>
</protein>
<dbReference type="Proteomes" id="UP001652741">
    <property type="component" value="Chromosome ssa26"/>
</dbReference>
<dbReference type="AlphaFoldDB" id="A0A1S3PTH4"/>
<evidence type="ECO:0000256" key="1">
    <source>
        <dbReference type="ARBA" id="ARBA00038142"/>
    </source>
</evidence>
<accession>A0A1S3PTH4</accession>
<dbReference type="Pfam" id="PF21388">
    <property type="entry name" value="SPATA2_PUB-like"/>
    <property type="match status" value="1"/>
</dbReference>
<dbReference type="PANTHER" id="PTHR15326">
    <property type="entry name" value="SPERMATOGENESIS-ASSOCIATED PROTEIN 2/TAMOZHENNIC"/>
    <property type="match status" value="1"/>
</dbReference>
<feature type="region of interest" description="Disordered" evidence="2">
    <location>
        <begin position="338"/>
        <end position="411"/>
    </location>
</feature>
<name>A0A1S3PTH4_SALSA</name>
<reference evidence="5" key="1">
    <citation type="submission" date="2025-08" db="UniProtKB">
        <authorList>
            <consortium name="RefSeq"/>
        </authorList>
    </citation>
    <scope>IDENTIFICATION</scope>
</reference>
<dbReference type="STRING" id="8030.ENSSSAP00000069881"/>
<dbReference type="PaxDb" id="8030-ENSSSAP00000069881"/>
<sequence length="567" mass="63292">MQGGDGDQTPVARKEAFDDYLNYYDQIWSKGNLKLCQEKQVTGEARRFLLLETDPGERFSNFDFYLTASECVIQGFKDCRTFFSALIKATEVLEMFCVNLFLYPWKKEIKIVKTFTGPFVYCIQPVLTKSATKSILETIGYHLETDTEYRLTNNADPETAMKMGFELFLARTECEYLLELMGQRSQPECLEILQRRAAQLPHTKRAAEETAKESETEPLQMQKEEENEDKGLSNGCSLVDPGLVETDEGDLTEENPVTTSTPGRQQDDGQIPLNLEVQSIETTHSPGIRPPRAFLNDDRSILEIQQNYPDLAIRQKPIFSKPLGGPPVSRRRLIKENTPEEGSSAANLAGSDVSGPQSISMHTTAASKPHLTEAVPKFQPPEDKAYKTTATFHGPTPPQVEVTKEGQEDDDADELTKLAERIGQLHVHDYKMEEHKVEENLKYPVEETAPPHASCNDHDGSPHQDSAGDQSQPLMCHPSLVPVCNIPGCSTCEVADGPHKHILSRDTIKEPPHSIYVPTSHLDPSVLDPTAADHQPSTGPQHQDMEGPIPQPTEDELLQTYVMVDEP</sequence>
<comment type="similarity">
    <text evidence="1">Belongs to the SPATA2 family.</text>
</comment>
<dbReference type="Bgee" id="ENSSSAG00000062941">
    <property type="expression patterns" value="Expressed in head kidney and 20 other cell types or tissues"/>
</dbReference>
<feature type="domain" description="Spermatogenesis-associated protein 2 PUB-like" evidence="3">
    <location>
        <begin position="34"/>
        <end position="193"/>
    </location>
</feature>
<evidence type="ECO:0000313" key="5">
    <source>
        <dbReference type="RefSeq" id="XP_014030998.1"/>
    </source>
</evidence>